<evidence type="ECO:0000313" key="2">
    <source>
        <dbReference type="Proteomes" id="UP000054937"/>
    </source>
</evidence>
<comment type="caution">
    <text evidence="1">The sequence shown here is derived from an EMBL/GenBank/DDBJ whole genome shotgun (WGS) entry which is preliminary data.</text>
</comment>
<sequence>MQAEQTKEEIQKYIEVYYKDNKVSIGYYQNTSKEEVCETLRGIFGIDPEISSQQMQFQDENGIVVFSPKNVPNRKKLFLIICGGIKKNTEKIEQLKKADENEHKKIDGQKKVTEQHDKSKKDIKKLFFYKKEGEKHPELSEDKKKAYNFNMGNNIFSYIAFVDLKFQKGYKYYFEITYEVLTCCMTSAIQNEGESIGGGQGNISQIFNCSMTSSKVHNKKLGVIVDLKNKNTIKFINLATKQNICYQIPNSWDISKMKLGFCTKHSDNIFTISDLLPADQKFL</sequence>
<dbReference type="EMBL" id="LDAU01000192">
    <property type="protein sequence ID" value="KRX00385.1"/>
    <property type="molecule type" value="Genomic_DNA"/>
</dbReference>
<accession>A0A0V0QDW2</accession>
<dbReference type="AlphaFoldDB" id="A0A0V0QDW2"/>
<dbReference type="Proteomes" id="UP000054937">
    <property type="component" value="Unassembled WGS sequence"/>
</dbReference>
<dbReference type="InParanoid" id="A0A0V0QDW2"/>
<evidence type="ECO:0000313" key="1">
    <source>
        <dbReference type="EMBL" id="KRX00385.1"/>
    </source>
</evidence>
<reference evidence="1 2" key="1">
    <citation type="journal article" date="2015" name="Sci. Rep.">
        <title>Genome of the facultative scuticociliatosis pathogen Pseudocohnilembus persalinus provides insight into its virulence through horizontal gene transfer.</title>
        <authorList>
            <person name="Xiong J."/>
            <person name="Wang G."/>
            <person name="Cheng J."/>
            <person name="Tian M."/>
            <person name="Pan X."/>
            <person name="Warren A."/>
            <person name="Jiang C."/>
            <person name="Yuan D."/>
            <person name="Miao W."/>
        </authorList>
    </citation>
    <scope>NUCLEOTIDE SEQUENCE [LARGE SCALE GENOMIC DNA]</scope>
    <source>
        <strain evidence="1">36N120E</strain>
    </source>
</reference>
<protein>
    <submittedName>
        <fullName evidence="1">Uncharacterized protein</fullName>
    </submittedName>
</protein>
<keyword evidence="2" id="KW-1185">Reference proteome</keyword>
<name>A0A0V0QDW2_PSEPJ</name>
<organism evidence="1 2">
    <name type="scientific">Pseudocohnilembus persalinus</name>
    <name type="common">Ciliate</name>
    <dbReference type="NCBI Taxonomy" id="266149"/>
    <lineage>
        <taxon>Eukaryota</taxon>
        <taxon>Sar</taxon>
        <taxon>Alveolata</taxon>
        <taxon>Ciliophora</taxon>
        <taxon>Intramacronucleata</taxon>
        <taxon>Oligohymenophorea</taxon>
        <taxon>Scuticociliatia</taxon>
        <taxon>Philasterida</taxon>
        <taxon>Pseudocohnilembidae</taxon>
        <taxon>Pseudocohnilembus</taxon>
    </lineage>
</organism>
<proteinExistence type="predicted"/>
<gene>
    <name evidence="1" type="ORF">PPERSA_03606</name>
</gene>